<feature type="region of interest" description="Disordered" evidence="1">
    <location>
        <begin position="85"/>
        <end position="104"/>
    </location>
</feature>
<protein>
    <submittedName>
        <fullName evidence="3">DUF4148 domain-containing protein</fullName>
    </submittedName>
</protein>
<dbReference type="InterPro" id="IPR025421">
    <property type="entry name" value="DUF4148"/>
</dbReference>
<accession>A0ABW9E6M8</accession>
<organism evidence="3 4">
    <name type="scientific">Paraburkholderia strydomiana</name>
    <dbReference type="NCBI Taxonomy" id="1245417"/>
    <lineage>
        <taxon>Bacteria</taxon>
        <taxon>Pseudomonadati</taxon>
        <taxon>Pseudomonadota</taxon>
        <taxon>Betaproteobacteria</taxon>
        <taxon>Burkholderiales</taxon>
        <taxon>Burkholderiaceae</taxon>
        <taxon>Paraburkholderia</taxon>
    </lineage>
</organism>
<feature type="chain" id="PRO_5046363601" evidence="2">
    <location>
        <begin position="22"/>
        <end position="117"/>
    </location>
</feature>
<comment type="caution">
    <text evidence="3">The sequence shown here is derived from an EMBL/GenBank/DDBJ whole genome shotgun (WGS) entry which is preliminary data.</text>
</comment>
<feature type="signal peptide" evidence="2">
    <location>
        <begin position="1"/>
        <end position="21"/>
    </location>
</feature>
<evidence type="ECO:0000256" key="2">
    <source>
        <dbReference type="SAM" id="SignalP"/>
    </source>
</evidence>
<keyword evidence="2" id="KW-0732">Signal</keyword>
<dbReference type="EMBL" id="JAQQCL010000001">
    <property type="protein sequence ID" value="MFM0714711.1"/>
    <property type="molecule type" value="Genomic_DNA"/>
</dbReference>
<dbReference type="Proteomes" id="UP001629392">
    <property type="component" value="Unassembled WGS sequence"/>
</dbReference>
<reference evidence="3 4" key="1">
    <citation type="journal article" date="2024" name="Chem. Sci.">
        <title>Discovery of megapolipeptins by genome mining of a Burkholderiales bacteria collection.</title>
        <authorList>
            <person name="Paulo B.S."/>
            <person name="Recchia M.J.J."/>
            <person name="Lee S."/>
            <person name="Fergusson C.H."/>
            <person name="Romanowski S.B."/>
            <person name="Hernandez A."/>
            <person name="Krull N."/>
            <person name="Liu D.Y."/>
            <person name="Cavanagh H."/>
            <person name="Bos A."/>
            <person name="Gray C.A."/>
            <person name="Murphy B.T."/>
            <person name="Linington R.G."/>
            <person name="Eustaquio A.S."/>
        </authorList>
    </citation>
    <scope>NUCLEOTIDE SEQUENCE [LARGE SCALE GENOMIC DNA]</scope>
    <source>
        <strain evidence="3 4">RL17-350-BIC-E</strain>
    </source>
</reference>
<gene>
    <name evidence="3" type="ORF">PQQ73_00010</name>
</gene>
<name>A0ABW9E6M8_9BURK</name>
<proteinExistence type="predicted"/>
<keyword evidence="4" id="KW-1185">Reference proteome</keyword>
<dbReference type="Pfam" id="PF13663">
    <property type="entry name" value="DUF4148"/>
    <property type="match status" value="1"/>
</dbReference>
<evidence type="ECO:0000313" key="4">
    <source>
        <dbReference type="Proteomes" id="UP001629392"/>
    </source>
</evidence>
<dbReference type="RefSeq" id="WP_408151752.1">
    <property type="nucleotide sequence ID" value="NZ_JAQQCJ010000022.1"/>
</dbReference>
<evidence type="ECO:0000256" key="1">
    <source>
        <dbReference type="SAM" id="MobiDB-lite"/>
    </source>
</evidence>
<evidence type="ECO:0000313" key="3">
    <source>
        <dbReference type="EMBL" id="MFM0714711.1"/>
    </source>
</evidence>
<sequence>MKLVQSLIVAALIAVPVASFAQSQQQPLTRAAVRAELVQLQKAGYNPSSDNTQYPQNIEAALARVQADNGSAAAAYGGVVQTRAASGSRAPKSHAPMSHAPATESEVIGLGPIYAHS</sequence>